<dbReference type="STRING" id="1502745.SAMN02799620_03548"/>
<evidence type="ECO:0000256" key="1">
    <source>
        <dbReference type="ARBA" id="ARBA00001974"/>
    </source>
</evidence>
<dbReference type="Pfam" id="PF00441">
    <property type="entry name" value="Acyl-CoA_dh_1"/>
    <property type="match status" value="1"/>
</dbReference>
<name>A0A1G4WJ52_9MYCO</name>
<feature type="domain" description="Acyl-CoA dehydrogenase/oxidase C-terminal" evidence="7">
    <location>
        <begin position="231"/>
        <end position="388"/>
    </location>
</feature>
<keyword evidence="3 6" id="KW-0285">Flavoprotein</keyword>
<protein>
    <submittedName>
        <fullName evidence="10">Acyl-CoA dehydrogenase</fullName>
    </submittedName>
</protein>
<comment type="similarity">
    <text evidence="2 6">Belongs to the acyl-CoA dehydrogenase family.</text>
</comment>
<comment type="cofactor">
    <cofactor evidence="1 6">
        <name>FAD</name>
        <dbReference type="ChEBI" id="CHEBI:57692"/>
    </cofactor>
</comment>
<evidence type="ECO:0000313" key="10">
    <source>
        <dbReference type="EMBL" id="SCX23921.1"/>
    </source>
</evidence>
<organism evidence="10 11">
    <name type="scientific">Mycolicibacterium fluoranthenivorans</name>
    <dbReference type="NCBI Taxonomy" id="258505"/>
    <lineage>
        <taxon>Bacteria</taxon>
        <taxon>Bacillati</taxon>
        <taxon>Actinomycetota</taxon>
        <taxon>Actinomycetes</taxon>
        <taxon>Mycobacteriales</taxon>
        <taxon>Mycobacteriaceae</taxon>
        <taxon>Mycolicibacterium</taxon>
    </lineage>
</organism>
<dbReference type="InterPro" id="IPR013786">
    <property type="entry name" value="AcylCoA_DH/ox_N"/>
</dbReference>
<dbReference type="GO" id="GO:0005886">
    <property type="term" value="C:plasma membrane"/>
    <property type="evidence" value="ECO:0007669"/>
    <property type="project" value="TreeGrafter"/>
</dbReference>
<dbReference type="PANTHER" id="PTHR43292:SF4">
    <property type="entry name" value="ACYL-COA DEHYDROGENASE FADE34"/>
    <property type="match status" value="1"/>
</dbReference>
<evidence type="ECO:0000259" key="8">
    <source>
        <dbReference type="Pfam" id="PF02770"/>
    </source>
</evidence>
<dbReference type="InterPro" id="IPR037069">
    <property type="entry name" value="AcylCoA_DH/ox_N_sf"/>
</dbReference>
<evidence type="ECO:0000259" key="9">
    <source>
        <dbReference type="Pfam" id="PF02771"/>
    </source>
</evidence>
<sequence>MTAVTPAYGEVMSAKADADRVADLARRVIAEHDPTQVPIPEYLTACYDAGLSWVHFPEGLGGLGVSRGLQAVADGILQGAGGPIPLSLNPMGYGMAAPTIREHAQSEELKRSWLRPLAATEDIWCQLFSEPGAGSDLAGLATSAVLDGDEWVVNGQKVWTSLAHRARWGLLLARSNPDVAKHKGLTYFVLDMHGPGVETRPLRQLTGQAEFNEVYLTDARIPDAHRLGDVGNGWNVAMTTLMNERSALGGSGSRRGAGTIADAVALWATRPDLRTPVLRDRLTQLWLRSEAQRLTAQRSRATATVGGPGPEGSIGKLVGAELNQHIYQWCMDLLGAEGILYHGYGLHDSDDPADWRGPVQQRFLRSKANTIEGGTSEVMRNILAERILGLPGDLRADAGMPWKEIPRG</sequence>
<dbReference type="SUPFAM" id="SSF56645">
    <property type="entry name" value="Acyl-CoA dehydrogenase NM domain-like"/>
    <property type="match status" value="1"/>
</dbReference>
<dbReference type="Gene3D" id="1.10.540.10">
    <property type="entry name" value="Acyl-CoA dehydrogenase/oxidase, N-terminal domain"/>
    <property type="match status" value="1"/>
</dbReference>
<keyword evidence="5 6" id="KW-0560">Oxidoreductase</keyword>
<dbReference type="Pfam" id="PF02771">
    <property type="entry name" value="Acyl-CoA_dh_N"/>
    <property type="match status" value="1"/>
</dbReference>
<dbReference type="Proteomes" id="UP000199707">
    <property type="component" value="Unassembled WGS sequence"/>
</dbReference>
<dbReference type="AlphaFoldDB" id="A0A1G4WJ52"/>
<evidence type="ECO:0000256" key="6">
    <source>
        <dbReference type="RuleBase" id="RU362125"/>
    </source>
</evidence>
<dbReference type="InterPro" id="IPR046373">
    <property type="entry name" value="Acyl-CoA_Oxase/DH_mid-dom_sf"/>
</dbReference>
<dbReference type="Gene3D" id="2.40.110.10">
    <property type="entry name" value="Butyryl-CoA Dehydrogenase, subunit A, domain 2"/>
    <property type="match status" value="1"/>
</dbReference>
<evidence type="ECO:0000256" key="3">
    <source>
        <dbReference type="ARBA" id="ARBA00022630"/>
    </source>
</evidence>
<dbReference type="Pfam" id="PF02770">
    <property type="entry name" value="Acyl-CoA_dh_M"/>
    <property type="match status" value="1"/>
</dbReference>
<dbReference type="EMBL" id="FMUB01000007">
    <property type="protein sequence ID" value="SCX23921.1"/>
    <property type="molecule type" value="Genomic_DNA"/>
</dbReference>
<reference evidence="11" key="1">
    <citation type="submission" date="2016-10" db="EMBL/GenBank/DDBJ databases">
        <authorList>
            <person name="Varghese N."/>
            <person name="Submissions S."/>
        </authorList>
    </citation>
    <scope>NUCLEOTIDE SEQUENCE [LARGE SCALE GENOMIC DNA]</scope>
    <source>
        <strain evidence="11">UNC267MFSha1.1M11</strain>
    </source>
</reference>
<dbReference type="InterPro" id="IPR036250">
    <property type="entry name" value="AcylCo_DH-like_C"/>
</dbReference>
<dbReference type="SUPFAM" id="SSF47203">
    <property type="entry name" value="Acyl-CoA dehydrogenase C-terminal domain-like"/>
    <property type="match status" value="1"/>
</dbReference>
<accession>A0A1G4WJ52</accession>
<keyword evidence="4 6" id="KW-0274">FAD</keyword>
<dbReference type="InterPro" id="IPR052161">
    <property type="entry name" value="Mycobact_Acyl-CoA_DH"/>
</dbReference>
<evidence type="ECO:0000256" key="4">
    <source>
        <dbReference type="ARBA" id="ARBA00022827"/>
    </source>
</evidence>
<dbReference type="Gene3D" id="1.20.140.10">
    <property type="entry name" value="Butyryl-CoA Dehydrogenase, subunit A, domain 3"/>
    <property type="match status" value="1"/>
</dbReference>
<dbReference type="InterPro" id="IPR006091">
    <property type="entry name" value="Acyl-CoA_Oxase/DH_mid-dom"/>
</dbReference>
<evidence type="ECO:0000259" key="7">
    <source>
        <dbReference type="Pfam" id="PF00441"/>
    </source>
</evidence>
<feature type="domain" description="Acyl-CoA oxidase/dehydrogenase middle" evidence="8">
    <location>
        <begin position="125"/>
        <end position="217"/>
    </location>
</feature>
<gene>
    <name evidence="10" type="ORF">SAMN02799620_03548</name>
</gene>
<dbReference type="GO" id="GO:0050660">
    <property type="term" value="F:flavin adenine dinucleotide binding"/>
    <property type="evidence" value="ECO:0007669"/>
    <property type="project" value="InterPro"/>
</dbReference>
<dbReference type="InterPro" id="IPR009075">
    <property type="entry name" value="AcylCo_DH/oxidase_C"/>
</dbReference>
<evidence type="ECO:0000256" key="2">
    <source>
        <dbReference type="ARBA" id="ARBA00009347"/>
    </source>
</evidence>
<dbReference type="PANTHER" id="PTHR43292">
    <property type="entry name" value="ACYL-COA DEHYDROGENASE"/>
    <property type="match status" value="1"/>
</dbReference>
<evidence type="ECO:0000313" key="11">
    <source>
        <dbReference type="Proteomes" id="UP000199707"/>
    </source>
</evidence>
<feature type="domain" description="Acyl-CoA dehydrogenase/oxidase N-terminal" evidence="9">
    <location>
        <begin position="23"/>
        <end position="121"/>
    </location>
</feature>
<proteinExistence type="inferred from homology"/>
<dbReference type="FunFam" id="2.40.110.10:FF:000011">
    <property type="entry name" value="Acyl-CoA dehydrogenase FadE34"/>
    <property type="match status" value="1"/>
</dbReference>
<dbReference type="InterPro" id="IPR009100">
    <property type="entry name" value="AcylCoA_DH/oxidase_NM_dom_sf"/>
</dbReference>
<evidence type="ECO:0000256" key="5">
    <source>
        <dbReference type="ARBA" id="ARBA00023002"/>
    </source>
</evidence>
<dbReference type="GO" id="GO:0016627">
    <property type="term" value="F:oxidoreductase activity, acting on the CH-CH group of donors"/>
    <property type="evidence" value="ECO:0007669"/>
    <property type="project" value="InterPro"/>
</dbReference>